<dbReference type="PROSITE" id="PS50853">
    <property type="entry name" value="FN3"/>
    <property type="match status" value="1"/>
</dbReference>
<dbReference type="InterPro" id="IPR013783">
    <property type="entry name" value="Ig-like_fold"/>
</dbReference>
<sequence length="965" mass="107656">MKKIIVLVLCLTIAANFLFAQDIERNVRERLTNYFNTYTTTTKISTPKLNSFDIDYDHKMMNIYVSESFAYQPFTPETVELIYNQVIALLPGPVHYYKITIYADGKPIEELVPNLYRKKKDKARMSLDIEYKGAPWVKNDSRPYEISHGLQDRHIGLWQSHGSYFKNDKGEWGWQRPRLFCTTEDQFTQSFILPYVIPMLENAGAIVYTPRERDTQKNEIIVDNDTPNASLYLEVGSKKARWTPAPINGFAQKKAIYQDGENPFVTGTCRIIETEKKKKKDQAFAEWVPTLPAAGKYAVYVSYQTLPNSVSDAKYLVFHNGGVTEFKVNQKIGGGTWVYLGTFEFDKGNNDYGMVILSNESNEHGVVCADAVRFGGGMGNISRGGSISGLPRYLEGARYSAQWAGMPYDIYAGRKGENDYTDDINVRSNTINYLSGGSVYNPSQQGLGVPLEMTMALHSDAGCSKTDEIIGSLGIYTTDFNNGKLNNGLDRYASRDLTDILLTQIQKDIHANYNLPWTRRSMWNRNYSETRLPANPSTIIELLSHQNFADLQLGHDPNFKFTVGRAIYKGVLQFLSSQHGKEYVVQPLPVSNFAVRFGKKKNTLELSWKGEDDPQEPTARPKDYIVYTRIGYGGFDNGTLVNKPSYTMKIEPGLVYSFKVTAVNKGGESFPSEILSAYKAKHEREKILIVNGFDRISGPAIINTPDEAGFDLNQDPGVPYLYNISFCGAQIGFDRKQAGKEGPGSLGHSGNELEGMKIAGNTFDYPFIHGKAIQATGKYSFVSCSDEAVENGIISLEDYPIVDYILGLEKESPTDKAYYKTFSSPMQRAITSYCQSGGSLFVSGAYVGSDMSGTQGNREFTEKILKYNYQGSLTDQTSGQINGMGRTVTIPRLPNENSYAVSTPDCIIPVAPAFPVFVYTSGNQSAGIAYEGDYKTFVLGFPFESIQSEVDRATIMAGILKFLSH</sequence>
<dbReference type="Gene3D" id="2.60.40.10">
    <property type="entry name" value="Immunoglobulins"/>
    <property type="match status" value="1"/>
</dbReference>
<feature type="domain" description="Fibronectin type-III" evidence="2">
    <location>
        <begin position="589"/>
        <end position="683"/>
    </location>
</feature>
<dbReference type="CDD" id="cd00063">
    <property type="entry name" value="FN3"/>
    <property type="match status" value="1"/>
</dbReference>
<protein>
    <submittedName>
        <fullName evidence="3">Xanthan lyase</fullName>
    </submittedName>
</protein>
<dbReference type="EMBL" id="BHWB01000004">
    <property type="protein sequence ID" value="GCB34840.1"/>
    <property type="molecule type" value="Genomic_DNA"/>
</dbReference>
<feature type="signal peptide" evidence="1">
    <location>
        <begin position="1"/>
        <end position="20"/>
    </location>
</feature>
<dbReference type="Pfam" id="PF25275">
    <property type="entry name" value="Golvesin_C"/>
    <property type="match status" value="1"/>
</dbReference>
<dbReference type="InterPro" id="IPR033803">
    <property type="entry name" value="CBD-like_Golvesin-Xly"/>
</dbReference>
<name>A0A401LTD2_9BACE</name>
<dbReference type="InterPro" id="IPR036116">
    <property type="entry name" value="FN3_sf"/>
</dbReference>
<keyword evidence="3" id="KW-0456">Lyase</keyword>
<dbReference type="AlphaFoldDB" id="A0A401LTD2"/>
<keyword evidence="1" id="KW-0732">Signal</keyword>
<dbReference type="OrthoDB" id="719733at2"/>
<dbReference type="SUPFAM" id="SSF53187">
    <property type="entry name" value="Zn-dependent exopeptidases"/>
    <property type="match status" value="1"/>
</dbReference>
<feature type="chain" id="PRO_5019026520" evidence="1">
    <location>
        <begin position="21"/>
        <end position="965"/>
    </location>
</feature>
<dbReference type="SUPFAM" id="SSF49265">
    <property type="entry name" value="Fibronectin type III"/>
    <property type="match status" value="1"/>
</dbReference>
<evidence type="ECO:0000313" key="4">
    <source>
        <dbReference type="Proteomes" id="UP000288079"/>
    </source>
</evidence>
<proteinExistence type="predicted"/>
<gene>
    <name evidence="3" type="ORF">KGMB02408_17850</name>
</gene>
<dbReference type="GO" id="GO:0016829">
    <property type="term" value="F:lyase activity"/>
    <property type="evidence" value="ECO:0007669"/>
    <property type="project" value="UniProtKB-KW"/>
</dbReference>
<organism evidence="3 4">
    <name type="scientific">Bacteroides faecalis</name>
    <dbReference type="NCBI Taxonomy" id="2447885"/>
    <lineage>
        <taxon>Bacteria</taxon>
        <taxon>Pseudomonadati</taxon>
        <taxon>Bacteroidota</taxon>
        <taxon>Bacteroidia</taxon>
        <taxon>Bacteroidales</taxon>
        <taxon>Bacteroidaceae</taxon>
        <taxon>Bacteroides</taxon>
    </lineage>
</organism>
<keyword evidence="4" id="KW-1185">Reference proteome</keyword>
<evidence type="ECO:0000256" key="1">
    <source>
        <dbReference type="SAM" id="SignalP"/>
    </source>
</evidence>
<evidence type="ECO:0000259" key="2">
    <source>
        <dbReference type="PROSITE" id="PS50853"/>
    </source>
</evidence>
<reference evidence="3 4" key="1">
    <citation type="submission" date="2018-10" db="EMBL/GenBank/DDBJ databases">
        <title>Draft Genome Sequence of Bacteroides sp. KCTC 15687.</title>
        <authorList>
            <person name="Yu S.Y."/>
            <person name="Kim J.S."/>
            <person name="Oh B.S."/>
            <person name="Park S.H."/>
            <person name="Kang S.W."/>
            <person name="Park J.E."/>
            <person name="Choi S.H."/>
            <person name="Han K.I."/>
            <person name="Lee K.C."/>
            <person name="Eom M.K."/>
            <person name="Suh M.K."/>
            <person name="Lee D.H."/>
            <person name="Yoon H."/>
            <person name="Kim B."/>
            <person name="Yang S.J."/>
            <person name="Lee J.S."/>
            <person name="Lee J.H."/>
        </authorList>
    </citation>
    <scope>NUCLEOTIDE SEQUENCE [LARGE SCALE GENOMIC DNA]</scope>
    <source>
        <strain evidence="3 4">KCTC 15687</strain>
    </source>
</reference>
<evidence type="ECO:0000313" key="3">
    <source>
        <dbReference type="EMBL" id="GCB34840.1"/>
    </source>
</evidence>
<dbReference type="Proteomes" id="UP000288079">
    <property type="component" value="Unassembled WGS sequence"/>
</dbReference>
<dbReference type="InterPro" id="IPR003961">
    <property type="entry name" value="FN3_dom"/>
</dbReference>
<dbReference type="RefSeq" id="WP_125040967.1">
    <property type="nucleotide sequence ID" value="NZ_BHWB01000004.1"/>
</dbReference>
<dbReference type="Gene3D" id="3.40.630.40">
    <property type="entry name" value="Zn-dependent exopeptidases"/>
    <property type="match status" value="1"/>
</dbReference>
<comment type="caution">
    <text evidence="3">The sequence shown here is derived from an EMBL/GenBank/DDBJ whole genome shotgun (WGS) entry which is preliminary data.</text>
</comment>
<accession>A0A401LTD2</accession>
<dbReference type="SMART" id="SM00060">
    <property type="entry name" value="FN3"/>
    <property type="match status" value="1"/>
</dbReference>